<dbReference type="AlphaFoldDB" id="A0A5N6LVZ9"/>
<dbReference type="PANTHER" id="PTHR33144">
    <property type="entry name" value="OS10G0409366 PROTEIN-RELATED"/>
    <property type="match status" value="1"/>
</dbReference>
<evidence type="ECO:0000313" key="3">
    <source>
        <dbReference type="EMBL" id="KAD2805475.1"/>
    </source>
</evidence>
<dbReference type="Proteomes" id="UP000326396">
    <property type="component" value="Linkage Group LG8"/>
</dbReference>
<dbReference type="Pfam" id="PF03004">
    <property type="entry name" value="Transposase_24"/>
    <property type="match status" value="1"/>
</dbReference>
<dbReference type="PANTHER" id="PTHR33144:SF16">
    <property type="entry name" value="OS02G0129000 PROTEIN"/>
    <property type="match status" value="1"/>
</dbReference>
<evidence type="ECO:0000256" key="1">
    <source>
        <dbReference type="SAM" id="Coils"/>
    </source>
</evidence>
<accession>A0A5N6LVZ9</accession>
<feature type="coiled-coil region" evidence="1">
    <location>
        <begin position="553"/>
        <end position="601"/>
    </location>
</feature>
<organism evidence="3 4">
    <name type="scientific">Mikania micrantha</name>
    <name type="common">bitter vine</name>
    <dbReference type="NCBI Taxonomy" id="192012"/>
    <lineage>
        <taxon>Eukaryota</taxon>
        <taxon>Viridiplantae</taxon>
        <taxon>Streptophyta</taxon>
        <taxon>Embryophyta</taxon>
        <taxon>Tracheophyta</taxon>
        <taxon>Spermatophyta</taxon>
        <taxon>Magnoliopsida</taxon>
        <taxon>eudicotyledons</taxon>
        <taxon>Gunneridae</taxon>
        <taxon>Pentapetalae</taxon>
        <taxon>asterids</taxon>
        <taxon>campanulids</taxon>
        <taxon>Asterales</taxon>
        <taxon>Asteraceae</taxon>
        <taxon>Asteroideae</taxon>
        <taxon>Heliantheae alliance</taxon>
        <taxon>Eupatorieae</taxon>
        <taxon>Mikania</taxon>
    </lineage>
</organism>
<comment type="caution">
    <text evidence="3">The sequence shown here is derived from an EMBL/GenBank/DDBJ whole genome shotgun (WGS) entry which is preliminary data.</text>
</comment>
<keyword evidence="1" id="KW-0175">Coiled coil</keyword>
<proteinExistence type="predicted"/>
<evidence type="ECO:0000256" key="2">
    <source>
        <dbReference type="SAM" id="MobiDB-lite"/>
    </source>
</evidence>
<reference evidence="3 4" key="1">
    <citation type="submission" date="2019-05" db="EMBL/GenBank/DDBJ databases">
        <title>Mikania micrantha, genome provides insights into the molecular mechanism of rapid growth.</title>
        <authorList>
            <person name="Liu B."/>
        </authorList>
    </citation>
    <scope>NUCLEOTIDE SEQUENCE [LARGE SCALE GENOMIC DNA]</scope>
    <source>
        <strain evidence="3">NLD-2019</strain>
        <tissue evidence="3">Leaf</tissue>
    </source>
</reference>
<gene>
    <name evidence="3" type="ORF">E3N88_38852</name>
</gene>
<keyword evidence="4" id="KW-1185">Reference proteome</keyword>
<dbReference type="EMBL" id="SZYD01000018">
    <property type="protein sequence ID" value="KAD2805475.1"/>
    <property type="molecule type" value="Genomic_DNA"/>
</dbReference>
<protein>
    <submittedName>
        <fullName evidence="3">Uncharacterized protein</fullName>
    </submittedName>
</protein>
<dbReference type="OrthoDB" id="1913335at2759"/>
<evidence type="ECO:0000313" key="4">
    <source>
        <dbReference type="Proteomes" id="UP000326396"/>
    </source>
</evidence>
<sequence length="610" mass="71270">MANQHKQNQSAQRQVNDYEKIRLLRVEENKKKLQELGVKRIANSLTSLVDSQKIKKIVKPTNTNANDVDYIPDMGDDSDGDQQQVATRSKKKHRPHYIAPLSMNKFANIAKQHRVIGPKVSQKFSLDSNVTKENQSRVSMTMAELISSSRGSRKQKEVFKENVTIPNYLKGGAKRRLVLLDEDDDEYDETFQGIIFINVEFYFIKITFHVNLLLCVDQDDEYQDMDDMTFVENENEVQTDDSDDELGIEDDVQIQERLQGSKLEKEIEFPESKKRGPTMLHVVHMRKVDDREMIICNEFGQPVGPVTNEKDVVGRFSLFLGTIARNHSYAPLIHSSWHKVPHKDKIWEYILEKYDVPDAAKKWVLMTIGHSYKVHKCRFKKKHFYQFRDDKTRWKNRPKSIPEGDFAQLLRLWNNTNVKKRCLRAKEMRMSQKNMHMAGPKSFARIRDEMINDDSNKELPTLTKMFEHTRKRTEGRAYVDTYDDTQRKIEQMKNYKSSENESASVDPFTIVMNKENSGYCRLYGRGVTNRLIKKLNGGDTTCTFPGGLMESFNASFEGQKHELLKMRKELDEEHERKKTELEAIQLDIKNQQEHLEATMRKLLEQLPCKD</sequence>
<name>A0A5N6LVZ9_9ASTR</name>
<feature type="region of interest" description="Disordered" evidence="2">
    <location>
        <begin position="73"/>
        <end position="94"/>
    </location>
</feature>
<dbReference type="InterPro" id="IPR004252">
    <property type="entry name" value="Probable_transposase_24"/>
</dbReference>